<dbReference type="PRINTS" id="PR00960">
    <property type="entry name" value="LMBPPROTEIN"/>
</dbReference>
<evidence type="ECO:0000256" key="3">
    <source>
        <dbReference type="ARBA" id="ARBA00022777"/>
    </source>
</evidence>
<dbReference type="RefSeq" id="WP_061916438.1">
    <property type="nucleotide sequence ID" value="NZ_DF967971.1"/>
</dbReference>
<keyword evidence="3 8" id="KW-0418">Kinase</keyword>
<evidence type="ECO:0000256" key="4">
    <source>
        <dbReference type="ARBA" id="ARBA00022840"/>
    </source>
</evidence>
<keyword evidence="1" id="KW-0808">Transferase</keyword>
<dbReference type="GO" id="GO:0042352">
    <property type="term" value="P:GDP-L-fucose salvage"/>
    <property type="evidence" value="ECO:0007669"/>
    <property type="project" value="TreeGrafter"/>
</dbReference>
<evidence type="ECO:0000256" key="1">
    <source>
        <dbReference type="ARBA" id="ARBA00022679"/>
    </source>
</evidence>
<dbReference type="InterPro" id="IPR006204">
    <property type="entry name" value="GHMP_kinase_N_dom"/>
</dbReference>
<dbReference type="InterPro" id="IPR036554">
    <property type="entry name" value="GHMP_kinase_C_sf"/>
</dbReference>
<dbReference type="OrthoDB" id="9812992at2"/>
<sequence length="324" mass="36156">MIIVQTPLRISFFGGGTDFPSYFMEEGGCVLSSAIDKYIFVTIKRRFDDFLRVGYTRTEIVEDINDLQHELIREALRKVGITKGVEITTMGDIPSGSGLGSSSTVTVGALHAMYTYLNCSINAEQLAREACEIEIDILKKPIGVQDQYIAAYGGLRFFEFSNSGEVCNYKLPLDEVSMTRLNENLLLYFTGTTRQAASILSEQQDNIHENKKTLRQLKELAYVAKEELEKGNIDVIGTLLHESWQYKKQLASKISNGQIEEIYKTARKAGALGGKVTGAGGGGFLLLYCPYEKRDAVRSSLNGLREVPIRLEPDGSKTIFNYRR</sequence>
<organism evidence="8 9">
    <name type="scientific">Bellilinea caldifistulae</name>
    <dbReference type="NCBI Taxonomy" id="360411"/>
    <lineage>
        <taxon>Bacteria</taxon>
        <taxon>Bacillati</taxon>
        <taxon>Chloroflexota</taxon>
        <taxon>Anaerolineae</taxon>
        <taxon>Anaerolineales</taxon>
        <taxon>Anaerolineaceae</taxon>
        <taxon>Bellilinea</taxon>
    </lineage>
</organism>
<evidence type="ECO:0000259" key="7">
    <source>
        <dbReference type="Pfam" id="PF08544"/>
    </source>
</evidence>
<proteinExistence type="inferred from homology"/>
<dbReference type="PIRSF" id="PIRSF036406">
    <property type="entry name" value="Hept_kin"/>
    <property type="match status" value="1"/>
</dbReference>
<dbReference type="InterPro" id="IPR052203">
    <property type="entry name" value="GHMP_Kinase-Related"/>
</dbReference>
<evidence type="ECO:0000259" key="6">
    <source>
        <dbReference type="Pfam" id="PF00288"/>
    </source>
</evidence>
<dbReference type="PANTHER" id="PTHR32463">
    <property type="entry name" value="L-FUCOSE KINASE"/>
    <property type="match status" value="1"/>
</dbReference>
<dbReference type="PATRIC" id="fig|360411.5.peg.1002"/>
<accession>A0A0P6XNF1</accession>
<dbReference type="EMBL" id="LGHJ01000007">
    <property type="protein sequence ID" value="KPL78049.1"/>
    <property type="molecule type" value="Genomic_DNA"/>
</dbReference>
<dbReference type="InterPro" id="IPR014606">
    <property type="entry name" value="Heptose_7-P_kinase"/>
</dbReference>
<feature type="domain" description="GHMP kinase N-terminal" evidence="6">
    <location>
        <begin position="72"/>
        <end position="154"/>
    </location>
</feature>
<dbReference type="PANTHER" id="PTHR32463:SF0">
    <property type="entry name" value="L-FUCOSE KINASE"/>
    <property type="match status" value="1"/>
</dbReference>
<dbReference type="Pfam" id="PF00288">
    <property type="entry name" value="GHMP_kinases_N"/>
    <property type="match status" value="1"/>
</dbReference>
<comment type="similarity">
    <text evidence="5">Belongs to the GHMP kinase family.</text>
</comment>
<name>A0A0P6XNF1_9CHLR</name>
<dbReference type="Pfam" id="PF08544">
    <property type="entry name" value="GHMP_kinases_C"/>
    <property type="match status" value="1"/>
</dbReference>
<evidence type="ECO:0000313" key="8">
    <source>
        <dbReference type="EMBL" id="KPL78049.1"/>
    </source>
</evidence>
<gene>
    <name evidence="8" type="ORF">AC812_02220</name>
</gene>
<dbReference type="GO" id="GO:0005524">
    <property type="term" value="F:ATP binding"/>
    <property type="evidence" value="ECO:0007669"/>
    <property type="project" value="UniProtKB-KW"/>
</dbReference>
<reference evidence="8 9" key="1">
    <citation type="submission" date="2015-07" db="EMBL/GenBank/DDBJ databases">
        <title>Draft genome of Bellilinea caldifistulae DSM 17877.</title>
        <authorList>
            <person name="Hemp J."/>
            <person name="Ward L.M."/>
            <person name="Pace L.A."/>
            <person name="Fischer W.W."/>
        </authorList>
    </citation>
    <scope>NUCLEOTIDE SEQUENCE [LARGE SCALE GENOMIC DNA]</scope>
    <source>
        <strain evidence="8 9">GOMI-1</strain>
    </source>
</reference>
<protein>
    <submittedName>
        <fullName evidence="8">GHMP kinase</fullName>
    </submittedName>
</protein>
<dbReference type="InterPro" id="IPR001174">
    <property type="entry name" value="HddA/FKP"/>
</dbReference>
<dbReference type="STRING" id="360411.AC812_02220"/>
<dbReference type="Gene3D" id="3.30.230.120">
    <property type="match status" value="1"/>
</dbReference>
<evidence type="ECO:0000313" key="9">
    <source>
        <dbReference type="Proteomes" id="UP000050514"/>
    </source>
</evidence>
<keyword evidence="2" id="KW-0547">Nucleotide-binding</keyword>
<dbReference type="SUPFAM" id="SSF54211">
    <property type="entry name" value="Ribosomal protein S5 domain 2-like"/>
    <property type="match status" value="1"/>
</dbReference>
<keyword evidence="4" id="KW-0067">ATP-binding</keyword>
<dbReference type="GO" id="GO:0050201">
    <property type="term" value="F:fucokinase activity"/>
    <property type="evidence" value="ECO:0007669"/>
    <property type="project" value="TreeGrafter"/>
</dbReference>
<dbReference type="AlphaFoldDB" id="A0A0P6XNF1"/>
<dbReference type="InterPro" id="IPR006203">
    <property type="entry name" value="GHMP_knse_ATP-bd_CS"/>
</dbReference>
<dbReference type="Proteomes" id="UP000050514">
    <property type="component" value="Unassembled WGS sequence"/>
</dbReference>
<feature type="domain" description="GHMP kinase C-terminal" evidence="7">
    <location>
        <begin position="225"/>
        <end position="301"/>
    </location>
</feature>
<evidence type="ECO:0000256" key="2">
    <source>
        <dbReference type="ARBA" id="ARBA00022741"/>
    </source>
</evidence>
<comment type="caution">
    <text evidence="8">The sequence shown here is derived from an EMBL/GenBank/DDBJ whole genome shotgun (WGS) entry which is preliminary data.</text>
</comment>
<evidence type="ECO:0000256" key="5">
    <source>
        <dbReference type="ARBA" id="ARBA00038121"/>
    </source>
</evidence>
<keyword evidence="9" id="KW-1185">Reference proteome</keyword>
<dbReference type="SUPFAM" id="SSF55060">
    <property type="entry name" value="GHMP Kinase, C-terminal domain"/>
    <property type="match status" value="1"/>
</dbReference>
<dbReference type="PROSITE" id="PS00627">
    <property type="entry name" value="GHMP_KINASES_ATP"/>
    <property type="match status" value="1"/>
</dbReference>
<dbReference type="InterPro" id="IPR020568">
    <property type="entry name" value="Ribosomal_Su5_D2-typ_SF"/>
</dbReference>
<dbReference type="InterPro" id="IPR013750">
    <property type="entry name" value="GHMP_kinase_C_dom"/>
</dbReference>